<accession>A0A895YKF1</accession>
<dbReference type="SUPFAM" id="SSF51735">
    <property type="entry name" value="NAD(P)-binding Rossmann-fold domains"/>
    <property type="match status" value="1"/>
</dbReference>
<organism evidence="2 3">
    <name type="scientific">Natronosporangium hydrolyticum</name>
    <dbReference type="NCBI Taxonomy" id="2811111"/>
    <lineage>
        <taxon>Bacteria</taxon>
        <taxon>Bacillati</taxon>
        <taxon>Actinomycetota</taxon>
        <taxon>Actinomycetes</taxon>
        <taxon>Micromonosporales</taxon>
        <taxon>Micromonosporaceae</taxon>
        <taxon>Natronosporangium</taxon>
    </lineage>
</organism>
<evidence type="ECO:0000313" key="3">
    <source>
        <dbReference type="Proteomes" id="UP000662857"/>
    </source>
</evidence>
<dbReference type="PANTHER" id="PTHR43162">
    <property type="match status" value="1"/>
</dbReference>
<dbReference type="KEGG" id="nhy:JQS43_05500"/>
<dbReference type="Gene3D" id="3.90.25.10">
    <property type="entry name" value="UDP-galactose 4-epimerase, domain 1"/>
    <property type="match status" value="1"/>
</dbReference>
<evidence type="ECO:0000259" key="1">
    <source>
        <dbReference type="Pfam" id="PF05368"/>
    </source>
</evidence>
<name>A0A895YKF1_9ACTN</name>
<reference evidence="2" key="1">
    <citation type="submission" date="2021-02" db="EMBL/GenBank/DDBJ databases">
        <title>Natrosporangium hydrolyticum gen. nov., sp. nov, a haloalkaliphilic actinobacterium from a soda solonchak soil.</title>
        <authorList>
            <person name="Sorokin D.Y."/>
            <person name="Khijniak T.V."/>
            <person name="Zakharycheva A.P."/>
            <person name="Boueva O.V."/>
            <person name="Ariskina E.V."/>
            <person name="Hahnke R.L."/>
            <person name="Bunk B."/>
            <person name="Sproer C."/>
            <person name="Schumann P."/>
            <person name="Evtushenko L.I."/>
            <person name="Kublanov I.V."/>
        </authorList>
    </citation>
    <scope>NUCLEOTIDE SEQUENCE</scope>
    <source>
        <strain evidence="2">DSM 106523</strain>
    </source>
</reference>
<protein>
    <submittedName>
        <fullName evidence="2">NAD(P)H-binding protein</fullName>
    </submittedName>
</protein>
<keyword evidence="3" id="KW-1185">Reference proteome</keyword>
<proteinExistence type="predicted"/>
<dbReference type="RefSeq" id="WP_239677981.1">
    <property type="nucleotide sequence ID" value="NZ_CP070499.1"/>
</dbReference>
<feature type="domain" description="NmrA-like" evidence="1">
    <location>
        <begin position="2"/>
        <end position="97"/>
    </location>
</feature>
<dbReference type="AlphaFoldDB" id="A0A895YKF1"/>
<evidence type="ECO:0000313" key="2">
    <source>
        <dbReference type="EMBL" id="QSB15793.1"/>
    </source>
</evidence>
<dbReference type="Proteomes" id="UP000662857">
    <property type="component" value="Chromosome"/>
</dbReference>
<dbReference type="Gene3D" id="3.40.50.720">
    <property type="entry name" value="NAD(P)-binding Rossmann-like Domain"/>
    <property type="match status" value="1"/>
</dbReference>
<dbReference type="InterPro" id="IPR008030">
    <property type="entry name" value="NmrA-like"/>
</dbReference>
<dbReference type="EMBL" id="CP070499">
    <property type="protein sequence ID" value="QSB15793.1"/>
    <property type="molecule type" value="Genomic_DNA"/>
</dbReference>
<dbReference type="InterPro" id="IPR051604">
    <property type="entry name" value="Ergot_Alk_Oxidoreductase"/>
</dbReference>
<dbReference type="Pfam" id="PF05368">
    <property type="entry name" value="NmrA"/>
    <property type="match status" value="1"/>
</dbReference>
<dbReference type="InterPro" id="IPR036291">
    <property type="entry name" value="NAD(P)-bd_dom_sf"/>
</dbReference>
<sequence length="280" mass="28804">MTILVTGATGTIGRQVVRQLAEAGHRVRALTRTPETAVVPAGVEVVGGDLARPATLASALSGVTAMHLISIGGDDYAPLRTGDEIMAMAGAAGVGRVTVLTGSDDELAVLRAVTASGVSWTHVRPLEFMANKLAWGPSIAQDGTVAAFGEAPMAIVHEADVAAVVVAGLTADGHHGATYSPTGPAVLSRPAAAETIGEVIGRTVRFKPLTRAEARAGMLADGVLPEVADYVLDYEASPPPEAAVVSPVVAEVTGRPPRRFAEWVAEHAAEFRPKPSEETD</sequence>
<gene>
    <name evidence="2" type="ORF">JQS43_05500</name>
</gene>
<dbReference type="PANTHER" id="PTHR43162:SF1">
    <property type="entry name" value="PRESTALK A DIFFERENTIATION PROTEIN A"/>
    <property type="match status" value="1"/>
</dbReference>